<gene>
    <name evidence="2" type="ORF">GCM10010993_08220</name>
</gene>
<dbReference type="PANTHER" id="PTHR45947">
    <property type="entry name" value="SULFOQUINOVOSYL TRANSFERASE SQD2"/>
    <property type="match status" value="1"/>
</dbReference>
<proteinExistence type="predicted"/>
<organism evidence="2 3">
    <name type="scientific">Belliella aquatica</name>
    <dbReference type="NCBI Taxonomy" id="1323734"/>
    <lineage>
        <taxon>Bacteria</taxon>
        <taxon>Pseudomonadati</taxon>
        <taxon>Bacteroidota</taxon>
        <taxon>Cytophagia</taxon>
        <taxon>Cytophagales</taxon>
        <taxon>Cyclobacteriaceae</taxon>
        <taxon>Belliella</taxon>
    </lineage>
</organism>
<dbReference type="PANTHER" id="PTHR45947:SF14">
    <property type="entry name" value="SLL1723 PROTEIN"/>
    <property type="match status" value="1"/>
</dbReference>
<dbReference type="CDD" id="cd03801">
    <property type="entry name" value="GT4_PimA-like"/>
    <property type="match status" value="1"/>
</dbReference>
<reference evidence="3" key="1">
    <citation type="journal article" date="2019" name="Int. J. Syst. Evol. Microbiol.">
        <title>The Global Catalogue of Microorganisms (GCM) 10K type strain sequencing project: providing services to taxonomists for standard genome sequencing and annotation.</title>
        <authorList>
            <consortium name="The Broad Institute Genomics Platform"/>
            <consortium name="The Broad Institute Genome Sequencing Center for Infectious Disease"/>
            <person name="Wu L."/>
            <person name="Ma J."/>
        </authorList>
    </citation>
    <scope>NUCLEOTIDE SEQUENCE [LARGE SCALE GENOMIC DNA]</scope>
    <source>
        <strain evidence="3">CGMCC 1.12479</strain>
    </source>
</reference>
<evidence type="ECO:0000313" key="2">
    <source>
        <dbReference type="EMBL" id="GGC31612.1"/>
    </source>
</evidence>
<keyword evidence="3" id="KW-1185">Reference proteome</keyword>
<dbReference type="Gene3D" id="3.40.50.2000">
    <property type="entry name" value="Glycogen Phosphorylase B"/>
    <property type="match status" value="2"/>
</dbReference>
<dbReference type="Pfam" id="PF00534">
    <property type="entry name" value="Glycos_transf_1"/>
    <property type="match status" value="1"/>
</dbReference>
<dbReference type="SUPFAM" id="SSF53756">
    <property type="entry name" value="UDP-Glycosyltransferase/glycogen phosphorylase"/>
    <property type="match status" value="1"/>
</dbReference>
<dbReference type="InterPro" id="IPR001296">
    <property type="entry name" value="Glyco_trans_1"/>
</dbReference>
<name>A0ABQ1M0Z4_9BACT</name>
<dbReference type="EMBL" id="BMFD01000002">
    <property type="protein sequence ID" value="GGC31612.1"/>
    <property type="molecule type" value="Genomic_DNA"/>
</dbReference>
<dbReference type="InterPro" id="IPR050194">
    <property type="entry name" value="Glycosyltransferase_grp1"/>
</dbReference>
<keyword evidence="2" id="KW-0378">Hydrolase</keyword>
<dbReference type="GO" id="GO:0016787">
    <property type="term" value="F:hydrolase activity"/>
    <property type="evidence" value="ECO:0007669"/>
    <property type="project" value="UniProtKB-KW"/>
</dbReference>
<evidence type="ECO:0000259" key="1">
    <source>
        <dbReference type="Pfam" id="PF00534"/>
    </source>
</evidence>
<comment type="caution">
    <text evidence="2">The sequence shown here is derived from an EMBL/GenBank/DDBJ whole genome shotgun (WGS) entry which is preliminary data.</text>
</comment>
<evidence type="ECO:0000313" key="3">
    <source>
        <dbReference type="Proteomes" id="UP000635885"/>
    </source>
</evidence>
<dbReference type="RefSeq" id="WP_188439994.1">
    <property type="nucleotide sequence ID" value="NZ_BMFD01000002.1"/>
</dbReference>
<dbReference type="Proteomes" id="UP000635885">
    <property type="component" value="Unassembled WGS sequence"/>
</dbReference>
<protein>
    <submittedName>
        <fullName evidence="2">Glycoside hydrolase</fullName>
    </submittedName>
</protein>
<feature type="domain" description="Glycosyl transferase family 1" evidence="1">
    <location>
        <begin position="219"/>
        <end position="382"/>
    </location>
</feature>
<accession>A0ABQ1M0Z4</accession>
<sequence length="408" mass="46309">MRIGILVESFPRISEAWLANQIIDLVKRGNEVSIYSVYPNSDSIIHQQVKTYNLIEKTHYFFNPKVNTGKRFWLGLGFILGNFCKVKPSKVMLAIKAILTKKIEPLFGFNYIFLKGMAELDILHAHFGEMGVFAAKMKKAGLLGKAKVVVSFHGHDIFPYRREIYKKDYNIFKGYADALLVNSIYSESLLQEIFPFSQVRIIPVGLSLDYFKPEYQLATKVRLVFLGRLVYLKGGLLMVEIFHRLSKKYPQLELVMIGEGEKRNEIENKINEYGLTDSVFLKGALSQDQVINELKLSSIYVYPGLIDPFFKAGETQGLVLQEAQAMELPVVCSDIGGIKYGMVDGETGFLVNEGDVDGFAEKIQLLIDQPELRRKMGKSGRDFVKKHFDSKVIGDQLITVYTEILSKN</sequence>